<protein>
    <submittedName>
        <fullName evidence="1">Uncharacterized protein</fullName>
    </submittedName>
</protein>
<dbReference type="EMBL" id="JAKNHQ010000014">
    <property type="protein sequence ID" value="MCG4611341.1"/>
    <property type="molecule type" value="Genomic_DNA"/>
</dbReference>
<sequence>MSSDELINAFNQEPAILQEDLVSLKLGVKKRNGERFAKATTSDGRTFIKTLSKSGVEKSSVVKIPAYETKDERDSIICELSADFVQDDIADMLDISQGTVSNALKKSKNKKK</sequence>
<reference evidence="1 2" key="1">
    <citation type="submission" date="2022-01" db="EMBL/GenBank/DDBJ databases">
        <title>Collection of gut derived symbiotic bacterial strains cultured from healthy donors.</title>
        <authorList>
            <person name="Lin H."/>
            <person name="Kohout C."/>
            <person name="Waligurski E."/>
            <person name="Pamer E.G."/>
        </authorList>
    </citation>
    <scope>NUCLEOTIDE SEQUENCE [LARGE SCALE GENOMIC DNA]</scope>
    <source>
        <strain evidence="1 2">DFI.7.58</strain>
    </source>
</reference>
<gene>
    <name evidence="1" type="ORF">L0P57_10415</name>
</gene>
<keyword evidence="2" id="KW-1185">Reference proteome</keyword>
<dbReference type="Proteomes" id="UP001298681">
    <property type="component" value="Unassembled WGS sequence"/>
</dbReference>
<organism evidence="1 2">
    <name type="scientific">Anaeromassilibacillus senegalensis</name>
    <dbReference type="NCBI Taxonomy" id="1673717"/>
    <lineage>
        <taxon>Bacteria</taxon>
        <taxon>Bacillati</taxon>
        <taxon>Bacillota</taxon>
        <taxon>Clostridia</taxon>
        <taxon>Eubacteriales</taxon>
        <taxon>Acutalibacteraceae</taxon>
        <taxon>Anaeromassilibacillus</taxon>
    </lineage>
</organism>
<evidence type="ECO:0000313" key="2">
    <source>
        <dbReference type="Proteomes" id="UP001298681"/>
    </source>
</evidence>
<name>A0ABS9MKV5_9FIRM</name>
<dbReference type="RefSeq" id="WP_237966977.1">
    <property type="nucleotide sequence ID" value="NZ_JAKNHQ010000014.1"/>
</dbReference>
<proteinExistence type="predicted"/>
<comment type="caution">
    <text evidence="1">The sequence shown here is derived from an EMBL/GenBank/DDBJ whole genome shotgun (WGS) entry which is preliminary data.</text>
</comment>
<evidence type="ECO:0000313" key="1">
    <source>
        <dbReference type="EMBL" id="MCG4611341.1"/>
    </source>
</evidence>
<accession>A0ABS9MKV5</accession>